<accession>A0A9P9FDA5</accession>
<dbReference type="EMBL" id="JAGMUU010000002">
    <property type="protein sequence ID" value="KAH7160217.1"/>
    <property type="molecule type" value="Genomic_DNA"/>
</dbReference>
<reference evidence="2" key="1">
    <citation type="journal article" date="2021" name="Nat. Commun.">
        <title>Genetic determinants of endophytism in the Arabidopsis root mycobiome.</title>
        <authorList>
            <person name="Mesny F."/>
            <person name="Miyauchi S."/>
            <person name="Thiergart T."/>
            <person name="Pickel B."/>
            <person name="Atanasova L."/>
            <person name="Karlsson M."/>
            <person name="Huettel B."/>
            <person name="Barry K.W."/>
            <person name="Haridas S."/>
            <person name="Chen C."/>
            <person name="Bauer D."/>
            <person name="Andreopoulos W."/>
            <person name="Pangilinan J."/>
            <person name="LaButti K."/>
            <person name="Riley R."/>
            <person name="Lipzen A."/>
            <person name="Clum A."/>
            <person name="Drula E."/>
            <person name="Henrissat B."/>
            <person name="Kohler A."/>
            <person name="Grigoriev I.V."/>
            <person name="Martin F.M."/>
            <person name="Hacquard S."/>
        </authorList>
    </citation>
    <scope>NUCLEOTIDE SEQUENCE</scope>
    <source>
        <strain evidence="2">MPI-CAGE-AT-0021</strain>
    </source>
</reference>
<feature type="chain" id="PRO_5040478300" evidence="1">
    <location>
        <begin position="23"/>
        <end position="148"/>
    </location>
</feature>
<organism evidence="2 3">
    <name type="scientific">Dactylonectria estremocensis</name>
    <dbReference type="NCBI Taxonomy" id="1079267"/>
    <lineage>
        <taxon>Eukaryota</taxon>
        <taxon>Fungi</taxon>
        <taxon>Dikarya</taxon>
        <taxon>Ascomycota</taxon>
        <taxon>Pezizomycotina</taxon>
        <taxon>Sordariomycetes</taxon>
        <taxon>Hypocreomycetidae</taxon>
        <taxon>Hypocreales</taxon>
        <taxon>Nectriaceae</taxon>
        <taxon>Dactylonectria</taxon>
    </lineage>
</organism>
<protein>
    <submittedName>
        <fullName evidence="2">Uncharacterized protein</fullName>
    </submittedName>
</protein>
<evidence type="ECO:0000256" key="1">
    <source>
        <dbReference type="SAM" id="SignalP"/>
    </source>
</evidence>
<name>A0A9P9FDA5_9HYPO</name>
<evidence type="ECO:0000313" key="3">
    <source>
        <dbReference type="Proteomes" id="UP000717696"/>
    </source>
</evidence>
<dbReference type="Proteomes" id="UP000717696">
    <property type="component" value="Unassembled WGS sequence"/>
</dbReference>
<proteinExistence type="predicted"/>
<feature type="signal peptide" evidence="1">
    <location>
        <begin position="1"/>
        <end position="22"/>
    </location>
</feature>
<gene>
    <name evidence="2" type="ORF">B0J13DRAFT_124307</name>
</gene>
<comment type="caution">
    <text evidence="2">The sequence shown here is derived from an EMBL/GenBank/DDBJ whole genome shotgun (WGS) entry which is preliminary data.</text>
</comment>
<evidence type="ECO:0000313" key="2">
    <source>
        <dbReference type="EMBL" id="KAH7160217.1"/>
    </source>
</evidence>
<keyword evidence="1" id="KW-0732">Signal</keyword>
<keyword evidence="3" id="KW-1185">Reference proteome</keyword>
<sequence>MAAHFFAFGLSCLSSLLPSCCSLSLLLRHAAPSYCCHILLPLNITPSHQNSLPRVHITPSSAAIPNPIRKPTPISPGRSSPAPQLALHQENARHLGTYAPPSERGAPKTITYMLSPAAQIRSESLPHHVQLPLCMLPLNPGAHLQVPG</sequence>
<dbReference type="AlphaFoldDB" id="A0A9P9FDA5"/>